<feature type="region of interest" description="Disordered" evidence="1">
    <location>
        <begin position="259"/>
        <end position="330"/>
    </location>
</feature>
<dbReference type="PROSITE" id="PS50076">
    <property type="entry name" value="DNAJ_2"/>
    <property type="match status" value="1"/>
</dbReference>
<feature type="compositionally biased region" description="Basic and acidic residues" evidence="1">
    <location>
        <begin position="288"/>
        <end position="327"/>
    </location>
</feature>
<protein>
    <recommendedName>
        <fullName evidence="3">J domain-containing protein</fullName>
    </recommendedName>
</protein>
<dbReference type="GeneID" id="92362196"/>
<feature type="transmembrane region" description="Helical" evidence="2">
    <location>
        <begin position="442"/>
        <end position="460"/>
    </location>
</feature>
<feature type="transmembrane region" description="Helical" evidence="2">
    <location>
        <begin position="554"/>
        <end position="571"/>
    </location>
</feature>
<reference evidence="5" key="2">
    <citation type="journal article" date="2021" name="Sci. Data">
        <title>Chromosome-scale genome sequencing, assembly and annotation of six genomes from subfamily Leishmaniinae.</title>
        <authorList>
            <person name="Almutairi H."/>
            <person name="Urbaniak M.D."/>
            <person name="Bates M.D."/>
            <person name="Jariyapan N."/>
            <person name="Kwakye-Nuako G."/>
            <person name="Thomaz Soccol V."/>
            <person name="Al-Salem W.S."/>
            <person name="Dillon R.J."/>
            <person name="Bates P.A."/>
            <person name="Gatherer D."/>
        </authorList>
    </citation>
    <scope>NUCLEOTIDE SEQUENCE [LARGE SCALE GENOMIC DNA]</scope>
</reference>
<name>A0A836HSN8_9TRYP</name>
<keyword evidence="2" id="KW-1133">Transmembrane helix</keyword>
<dbReference type="RefSeq" id="XP_067065667.1">
    <property type="nucleotide sequence ID" value="XM_067208262.1"/>
</dbReference>
<evidence type="ECO:0000313" key="5">
    <source>
        <dbReference type="Proteomes" id="UP000674143"/>
    </source>
</evidence>
<sequence>MLPIFMGPYPTRFSRARCCTAAAGLAASARGTATIAVTTTATDAVAAASAALAATPPPLRALQQMSKVTICRGRRRCMAEALCSIPSSFVAPTPPSLPMLTVGATVVQGLNSLTFPPTPTSTQLARLPVRVLTQLVQWRRSRSYCASVAASAAGDVDWCSGRSFMWAVRGRRRGVMARLCADIRWAAATKRLTVPANEQTTVTPLALLASVSSSSTCAAAQSIISSSTAISADSPSGGGTAAAAAGSLLTARRCYSTAHGDGPNTATEAGSDMFQPEGAATQAAADSTADRIRCSEERLDEREGNATDSSDNLREEAAEEQRAREEGEAAAAPSFAEICLAFRTLQLVQEDGGVVHEWTTAHVKQAYRTLAKQLHPDVAGGDDELMERVNTSYDLLMSLSAELADNYRMWLKAGGEAELQMRAQERQELLRSRWTSHDVEQLMMVGWCSTLSGFVVYAMWRALYGTSPATIAVSGKASVGDGAVAGRGKMHCGTSAADVLPTGTRLTLPRAGATVSMAAGVQYGVVSIGSSALWMPPHLSFQVLQLVRTAVSRYALAVALTLAACMNTVMLQRILQRMLTGGGGGAG</sequence>
<gene>
    <name evidence="4" type="ORF">LSCM4_06339</name>
</gene>
<keyword evidence="2" id="KW-0472">Membrane</keyword>
<evidence type="ECO:0000256" key="2">
    <source>
        <dbReference type="SAM" id="Phobius"/>
    </source>
</evidence>
<organism evidence="4 5">
    <name type="scientific">Leishmania orientalis</name>
    <dbReference type="NCBI Taxonomy" id="2249476"/>
    <lineage>
        <taxon>Eukaryota</taxon>
        <taxon>Discoba</taxon>
        <taxon>Euglenozoa</taxon>
        <taxon>Kinetoplastea</taxon>
        <taxon>Metakinetoplastina</taxon>
        <taxon>Trypanosomatida</taxon>
        <taxon>Trypanosomatidae</taxon>
        <taxon>Leishmaniinae</taxon>
        <taxon>Leishmania</taxon>
    </lineage>
</organism>
<feature type="domain" description="J" evidence="3">
    <location>
        <begin position="340"/>
        <end position="408"/>
    </location>
</feature>
<dbReference type="EMBL" id="JAFHLR010000007">
    <property type="protein sequence ID" value="KAG5486873.1"/>
    <property type="molecule type" value="Genomic_DNA"/>
</dbReference>
<proteinExistence type="predicted"/>
<dbReference type="AlphaFoldDB" id="A0A836HSN8"/>
<evidence type="ECO:0000313" key="4">
    <source>
        <dbReference type="EMBL" id="KAG5486873.1"/>
    </source>
</evidence>
<dbReference type="KEGG" id="loi:92362196"/>
<dbReference type="InterPro" id="IPR036869">
    <property type="entry name" value="J_dom_sf"/>
</dbReference>
<evidence type="ECO:0000259" key="3">
    <source>
        <dbReference type="PROSITE" id="PS50076"/>
    </source>
</evidence>
<comment type="caution">
    <text evidence="4">The sequence shown here is derived from an EMBL/GenBank/DDBJ whole genome shotgun (WGS) entry which is preliminary data.</text>
</comment>
<dbReference type="SUPFAM" id="SSF46565">
    <property type="entry name" value="Chaperone J-domain"/>
    <property type="match status" value="1"/>
</dbReference>
<feature type="transmembrane region" description="Helical" evidence="2">
    <location>
        <begin position="515"/>
        <end position="534"/>
    </location>
</feature>
<reference evidence="5" key="1">
    <citation type="journal article" date="2021" name="Microbiol. Resour. Announc.">
        <title>LGAAP: Leishmaniinae Genome Assembly and Annotation Pipeline.</title>
        <authorList>
            <person name="Almutairi H."/>
            <person name="Urbaniak M.D."/>
            <person name="Bates M.D."/>
            <person name="Jariyapan N."/>
            <person name="Kwakye-Nuako G."/>
            <person name="Thomaz-Soccol V."/>
            <person name="Al-Salem W.S."/>
            <person name="Dillon R.J."/>
            <person name="Bates P.A."/>
            <person name="Gatherer D."/>
        </authorList>
    </citation>
    <scope>NUCLEOTIDE SEQUENCE [LARGE SCALE GENOMIC DNA]</scope>
</reference>
<dbReference type="CDD" id="cd06257">
    <property type="entry name" value="DnaJ"/>
    <property type="match status" value="1"/>
</dbReference>
<dbReference type="SMR" id="A0A836HSN8"/>
<dbReference type="InterPro" id="IPR001623">
    <property type="entry name" value="DnaJ_domain"/>
</dbReference>
<dbReference type="Gene3D" id="1.10.287.110">
    <property type="entry name" value="DnaJ domain"/>
    <property type="match status" value="1"/>
</dbReference>
<keyword evidence="5" id="KW-1185">Reference proteome</keyword>
<keyword evidence="2" id="KW-0812">Transmembrane</keyword>
<accession>A0A836HSN8</accession>
<dbReference type="Proteomes" id="UP000674143">
    <property type="component" value="Unassembled WGS sequence"/>
</dbReference>
<evidence type="ECO:0000256" key="1">
    <source>
        <dbReference type="SAM" id="MobiDB-lite"/>
    </source>
</evidence>